<name>A0A6A5RUD0_9PLEO</name>
<accession>A0A6A5RUD0</accession>
<evidence type="ECO:0000313" key="1">
    <source>
        <dbReference type="EMBL" id="KAF1931452.1"/>
    </source>
</evidence>
<proteinExistence type="predicted"/>
<dbReference type="RefSeq" id="XP_033451700.1">
    <property type="nucleotide sequence ID" value="XM_033589550.1"/>
</dbReference>
<dbReference type="Proteomes" id="UP000800082">
    <property type="component" value="Unassembled WGS sequence"/>
</dbReference>
<organism evidence="1 2">
    <name type="scientific">Didymella exigua CBS 183.55</name>
    <dbReference type="NCBI Taxonomy" id="1150837"/>
    <lineage>
        <taxon>Eukaryota</taxon>
        <taxon>Fungi</taxon>
        <taxon>Dikarya</taxon>
        <taxon>Ascomycota</taxon>
        <taxon>Pezizomycotina</taxon>
        <taxon>Dothideomycetes</taxon>
        <taxon>Pleosporomycetidae</taxon>
        <taxon>Pleosporales</taxon>
        <taxon>Pleosporineae</taxon>
        <taxon>Didymellaceae</taxon>
        <taxon>Didymella</taxon>
    </lineage>
</organism>
<dbReference type="GeneID" id="54347197"/>
<gene>
    <name evidence="1" type="ORF">M421DRAFT_347597</name>
</gene>
<keyword evidence="2" id="KW-1185">Reference proteome</keyword>
<dbReference type="EMBL" id="ML978961">
    <property type="protein sequence ID" value="KAF1931452.1"/>
    <property type="molecule type" value="Genomic_DNA"/>
</dbReference>
<dbReference type="AlphaFoldDB" id="A0A6A5RUD0"/>
<sequence length="170" mass="19465">MGKSYISHRTAYADRLPTGKATGRCSLRKVAVVVAPHLNLCNPCMKDDISDIDVSFWHRIPMQRVSSLARHWRMLARTILRTLVAMMAQQWTGIPLHNHVHQNKELRSASPSHLICSFCRPPTIRSSAYLPIIATPARRQTSWSHMHSERSDRVATTWQCRPFEIAARSR</sequence>
<reference evidence="1" key="1">
    <citation type="journal article" date="2020" name="Stud. Mycol.">
        <title>101 Dothideomycetes genomes: a test case for predicting lifestyles and emergence of pathogens.</title>
        <authorList>
            <person name="Haridas S."/>
            <person name="Albert R."/>
            <person name="Binder M."/>
            <person name="Bloem J."/>
            <person name="Labutti K."/>
            <person name="Salamov A."/>
            <person name="Andreopoulos B."/>
            <person name="Baker S."/>
            <person name="Barry K."/>
            <person name="Bills G."/>
            <person name="Bluhm B."/>
            <person name="Cannon C."/>
            <person name="Castanera R."/>
            <person name="Culley D."/>
            <person name="Daum C."/>
            <person name="Ezra D."/>
            <person name="Gonzalez J."/>
            <person name="Henrissat B."/>
            <person name="Kuo A."/>
            <person name="Liang C."/>
            <person name="Lipzen A."/>
            <person name="Lutzoni F."/>
            <person name="Magnuson J."/>
            <person name="Mondo S."/>
            <person name="Nolan M."/>
            <person name="Ohm R."/>
            <person name="Pangilinan J."/>
            <person name="Park H.-J."/>
            <person name="Ramirez L."/>
            <person name="Alfaro M."/>
            <person name="Sun H."/>
            <person name="Tritt A."/>
            <person name="Yoshinaga Y."/>
            <person name="Zwiers L.-H."/>
            <person name="Turgeon B."/>
            <person name="Goodwin S."/>
            <person name="Spatafora J."/>
            <person name="Crous P."/>
            <person name="Grigoriev I."/>
        </authorList>
    </citation>
    <scope>NUCLEOTIDE SEQUENCE</scope>
    <source>
        <strain evidence="1">CBS 183.55</strain>
    </source>
</reference>
<evidence type="ECO:0000313" key="2">
    <source>
        <dbReference type="Proteomes" id="UP000800082"/>
    </source>
</evidence>
<protein>
    <submittedName>
        <fullName evidence="1">Uncharacterized protein</fullName>
    </submittedName>
</protein>